<evidence type="ECO:0000313" key="1">
    <source>
        <dbReference type="EMBL" id="SMD09926.1"/>
    </source>
</evidence>
<accession>A0A1W2EKX0</accession>
<reference evidence="1 2" key="1">
    <citation type="submission" date="2017-04" db="EMBL/GenBank/DDBJ databases">
        <authorList>
            <person name="Afonso C.L."/>
            <person name="Miller P.J."/>
            <person name="Scott M.A."/>
            <person name="Spackman E."/>
            <person name="Goraichik I."/>
            <person name="Dimitrov K.M."/>
            <person name="Suarez D.L."/>
            <person name="Swayne D.E."/>
        </authorList>
    </citation>
    <scope>NUCLEOTIDE SEQUENCE [LARGE SCALE GENOMIC DNA]</scope>
    <source>
        <strain evidence="1 2">CGMCC 1.12644</strain>
    </source>
</reference>
<proteinExistence type="predicted"/>
<gene>
    <name evidence="1" type="ORF">SAMN06295998_1314</name>
</gene>
<sequence length="49" mass="5579">MWKRHSGLKAIEERREILVIWGMRQVGGLPSGSFIVWALESAMTRCFGS</sequence>
<dbReference type="EMBL" id="FWYD01000031">
    <property type="protein sequence ID" value="SMD09926.1"/>
    <property type="molecule type" value="Genomic_DNA"/>
</dbReference>
<dbReference type="STRING" id="1387277.SAMN06295998_1314"/>
<dbReference type="Proteomes" id="UP000192330">
    <property type="component" value="Unassembled WGS sequence"/>
</dbReference>
<dbReference type="AlphaFoldDB" id="A0A1W2EKX0"/>
<protein>
    <submittedName>
        <fullName evidence="1">Uncharacterized protein</fullName>
    </submittedName>
</protein>
<name>A0A1W2EKX0_9RHOB</name>
<organism evidence="1 2">
    <name type="scientific">Primorskyibacter flagellatus</name>
    <dbReference type="NCBI Taxonomy" id="1387277"/>
    <lineage>
        <taxon>Bacteria</taxon>
        <taxon>Pseudomonadati</taxon>
        <taxon>Pseudomonadota</taxon>
        <taxon>Alphaproteobacteria</taxon>
        <taxon>Rhodobacterales</taxon>
        <taxon>Roseobacteraceae</taxon>
        <taxon>Primorskyibacter</taxon>
    </lineage>
</organism>
<keyword evidence="2" id="KW-1185">Reference proteome</keyword>
<evidence type="ECO:0000313" key="2">
    <source>
        <dbReference type="Proteomes" id="UP000192330"/>
    </source>
</evidence>